<evidence type="ECO:0000259" key="9">
    <source>
        <dbReference type="PROSITE" id="PS51281"/>
    </source>
</evidence>
<dbReference type="GO" id="GO:0005634">
    <property type="term" value="C:nucleus"/>
    <property type="evidence" value="ECO:0007669"/>
    <property type="project" value="UniProtKB-SubCell"/>
</dbReference>
<dbReference type="PROSITE" id="PS51281">
    <property type="entry name" value="TAP_C"/>
    <property type="match status" value="1"/>
</dbReference>
<dbReference type="Pfam" id="PF24048">
    <property type="entry name" value="LRR_NXF1-5"/>
    <property type="match status" value="1"/>
</dbReference>
<evidence type="ECO:0000256" key="2">
    <source>
        <dbReference type="ARBA" id="ARBA00009285"/>
    </source>
</evidence>
<dbReference type="InterPro" id="IPR032675">
    <property type="entry name" value="LRR_dom_sf"/>
</dbReference>
<dbReference type="Gene3D" id="3.10.450.50">
    <property type="match status" value="1"/>
</dbReference>
<name>A0A4S2LEU2_OPIFE</name>
<gene>
    <name evidence="10" type="ORF">CRM22_007710</name>
</gene>
<evidence type="ECO:0000256" key="6">
    <source>
        <dbReference type="ARBA" id="ARBA00022816"/>
    </source>
</evidence>
<feature type="region of interest" description="Disordered" evidence="8">
    <location>
        <begin position="597"/>
        <end position="624"/>
    </location>
</feature>
<dbReference type="Pfam" id="PF22602">
    <property type="entry name" value="NXF_NTF2"/>
    <property type="match status" value="1"/>
</dbReference>
<dbReference type="Gene3D" id="3.80.10.10">
    <property type="entry name" value="Ribonuclease Inhibitor"/>
    <property type="match status" value="1"/>
</dbReference>
<accession>A0A4S2LEU2</accession>
<dbReference type="InterPro" id="IPR001611">
    <property type="entry name" value="Leu-rich_rpt"/>
</dbReference>
<evidence type="ECO:0000313" key="11">
    <source>
        <dbReference type="Proteomes" id="UP000308267"/>
    </source>
</evidence>
<feature type="domain" description="TAP-C" evidence="9">
    <location>
        <begin position="625"/>
        <end position="678"/>
    </location>
</feature>
<feature type="compositionally biased region" description="Low complexity" evidence="8">
    <location>
        <begin position="599"/>
        <end position="624"/>
    </location>
</feature>
<dbReference type="Gene3D" id="1.10.8.10">
    <property type="entry name" value="DNA helicase RuvA subunit, C-terminal domain"/>
    <property type="match status" value="1"/>
</dbReference>
<dbReference type="InterPro" id="IPR030217">
    <property type="entry name" value="NXF_fam"/>
</dbReference>
<evidence type="ECO:0000256" key="3">
    <source>
        <dbReference type="ARBA" id="ARBA00022448"/>
    </source>
</evidence>
<dbReference type="InterPro" id="IPR057125">
    <property type="entry name" value="NXF1/2/3/5-like_LRR"/>
</dbReference>
<dbReference type="FunFam" id="1.10.8.10:FF:000018">
    <property type="entry name" value="Nuclear RNA export factor 1"/>
    <property type="match status" value="1"/>
</dbReference>
<dbReference type="CDD" id="cd14342">
    <property type="entry name" value="UBA_TAP-C"/>
    <property type="match status" value="1"/>
</dbReference>
<keyword evidence="5" id="KW-0677">Repeat</keyword>
<keyword evidence="11" id="KW-1185">Reference proteome</keyword>
<reference evidence="10 11" key="1">
    <citation type="journal article" date="2019" name="BMC Genomics">
        <title>New insights from Opisthorchis felineus genome: update on genomics of the epidemiologically important liver flukes.</title>
        <authorList>
            <person name="Ershov N.I."/>
            <person name="Mordvinov V.A."/>
            <person name="Prokhortchouk E.B."/>
            <person name="Pakharukova M.Y."/>
            <person name="Gunbin K.V."/>
            <person name="Ustyantsev K."/>
            <person name="Genaev M.A."/>
            <person name="Blinov A.G."/>
            <person name="Mazur A."/>
            <person name="Boulygina E."/>
            <person name="Tsygankova S."/>
            <person name="Khrameeva E."/>
            <person name="Chekanov N."/>
            <person name="Fan G."/>
            <person name="Xiao A."/>
            <person name="Zhang H."/>
            <person name="Xu X."/>
            <person name="Yang H."/>
            <person name="Solovyev V."/>
            <person name="Lee S.M."/>
            <person name="Liu X."/>
            <person name="Afonnikov D.A."/>
            <person name="Skryabin K.G."/>
        </authorList>
    </citation>
    <scope>NUCLEOTIDE SEQUENCE [LARGE SCALE GENOMIC DNA]</scope>
    <source>
        <strain evidence="10">AK-0245</strain>
        <tissue evidence="10">Whole organism</tissue>
    </source>
</reference>
<dbReference type="InterPro" id="IPR032710">
    <property type="entry name" value="NTF2-like_dom_sf"/>
</dbReference>
<keyword evidence="6" id="KW-0509">mRNA transport</keyword>
<feature type="region of interest" description="Disordered" evidence="8">
    <location>
        <begin position="1"/>
        <end position="55"/>
    </location>
</feature>
<dbReference type="InterPro" id="IPR005637">
    <property type="entry name" value="TAP_C_dom"/>
</dbReference>
<dbReference type="InterPro" id="IPR009060">
    <property type="entry name" value="UBA-like_sf"/>
</dbReference>
<feature type="compositionally biased region" description="Basic residues" evidence="8">
    <location>
        <begin position="1"/>
        <end position="12"/>
    </location>
</feature>
<feature type="compositionally biased region" description="Basic and acidic residues" evidence="8">
    <location>
        <begin position="19"/>
        <end position="35"/>
    </location>
</feature>
<comment type="similarity">
    <text evidence="2">Belongs to the NXF family.</text>
</comment>
<keyword evidence="7" id="KW-0539">Nucleus</keyword>
<dbReference type="SUPFAM" id="SSF46934">
    <property type="entry name" value="UBA-like"/>
    <property type="match status" value="1"/>
</dbReference>
<dbReference type="EMBL" id="SJOL01007764">
    <property type="protein sequence ID" value="TGZ61943.1"/>
    <property type="molecule type" value="Genomic_DNA"/>
</dbReference>
<dbReference type="AlphaFoldDB" id="A0A4S2LEU2"/>
<dbReference type="OrthoDB" id="25872at2759"/>
<dbReference type="Pfam" id="PF03943">
    <property type="entry name" value="TAP_C"/>
    <property type="match status" value="1"/>
</dbReference>
<keyword evidence="3" id="KW-0813">Transport</keyword>
<evidence type="ECO:0000256" key="4">
    <source>
        <dbReference type="ARBA" id="ARBA00022614"/>
    </source>
</evidence>
<dbReference type="STRING" id="147828.A0A4S2LEU2"/>
<dbReference type="GO" id="GO:0003723">
    <property type="term" value="F:RNA binding"/>
    <property type="evidence" value="ECO:0007669"/>
    <property type="project" value="TreeGrafter"/>
</dbReference>
<dbReference type="InterPro" id="IPR002075">
    <property type="entry name" value="NTF2_dom"/>
</dbReference>
<evidence type="ECO:0000256" key="8">
    <source>
        <dbReference type="SAM" id="MobiDB-lite"/>
    </source>
</evidence>
<dbReference type="SUPFAM" id="SSF52058">
    <property type="entry name" value="L domain-like"/>
    <property type="match status" value="1"/>
</dbReference>
<comment type="caution">
    <text evidence="10">The sequence shown here is derived from an EMBL/GenBank/DDBJ whole genome shotgun (WGS) entry which is preliminary data.</text>
</comment>
<organism evidence="10 11">
    <name type="scientific">Opisthorchis felineus</name>
    <dbReference type="NCBI Taxonomy" id="147828"/>
    <lineage>
        <taxon>Eukaryota</taxon>
        <taxon>Metazoa</taxon>
        <taxon>Spiralia</taxon>
        <taxon>Lophotrochozoa</taxon>
        <taxon>Platyhelminthes</taxon>
        <taxon>Trematoda</taxon>
        <taxon>Digenea</taxon>
        <taxon>Opisthorchiida</taxon>
        <taxon>Opisthorchiata</taxon>
        <taxon>Opisthorchiidae</taxon>
        <taxon>Opisthorchis</taxon>
    </lineage>
</organism>
<dbReference type="Proteomes" id="UP000308267">
    <property type="component" value="Unassembled WGS sequence"/>
</dbReference>
<dbReference type="GO" id="GO:0016973">
    <property type="term" value="P:poly(A)+ mRNA export from nucleus"/>
    <property type="evidence" value="ECO:0007669"/>
    <property type="project" value="TreeGrafter"/>
</dbReference>
<evidence type="ECO:0000256" key="7">
    <source>
        <dbReference type="ARBA" id="ARBA00023242"/>
    </source>
</evidence>
<protein>
    <recommendedName>
        <fullName evidence="9">TAP-C domain-containing protein</fullName>
    </recommendedName>
</protein>
<dbReference type="PANTHER" id="PTHR10662:SF22">
    <property type="entry name" value="NUCLEAR RNA EXPORT FACTOR 1"/>
    <property type="match status" value="1"/>
</dbReference>
<evidence type="ECO:0000313" key="10">
    <source>
        <dbReference type="EMBL" id="TGZ61943.1"/>
    </source>
</evidence>
<dbReference type="SUPFAM" id="SSF54427">
    <property type="entry name" value="NTF2-like"/>
    <property type="match status" value="1"/>
</dbReference>
<keyword evidence="4" id="KW-0433">Leucine-rich repeat</keyword>
<dbReference type="SMART" id="SM00804">
    <property type="entry name" value="TAP_C"/>
    <property type="match status" value="1"/>
</dbReference>
<evidence type="ECO:0000256" key="5">
    <source>
        <dbReference type="ARBA" id="ARBA00022737"/>
    </source>
</evidence>
<dbReference type="PANTHER" id="PTHR10662">
    <property type="entry name" value="NUCLEAR RNA EXPORT FACTOR"/>
    <property type="match status" value="1"/>
</dbReference>
<comment type="subcellular location">
    <subcellularLocation>
        <location evidence="1">Nucleus</location>
    </subcellularLocation>
</comment>
<evidence type="ECO:0000256" key="1">
    <source>
        <dbReference type="ARBA" id="ARBA00004123"/>
    </source>
</evidence>
<proteinExistence type="inferred from homology"/>
<sequence>MPHHGQARHKSKFNGWSQREFRGRHDNDGSGDHLPRATGHLGHRRDGFGGGRRSFPSDMLKRAVAMNLLPTPSGSSQAAQNTGLAHGESWARITVVHGATHPLNAVQEMVNTALGTQLRFYNVCIEGRNSVLYAKIRQRQLMTYRKALQSLRDPSDNKTFIGDITLVHEPRVPQSDTANLSSTSGELTYSLPDSWVAALRRCFVERFHAGTRNLDLSSLHTDPTLLSQGLYLPLNKTAVVHAMVNILKENAAKLSLLNLSSNRLNHLNSFSPLAANPEDAGSAVSIERIDVSANPLTGLSALAGLRGIAGLVELDIADTPVAAQFRKSDRTLVGNLLKAIPGLKKVNGEELQSVRFAIEHAGSPNTTDAARIPLPPSTLGYFPNDEVRIPLLSFLKEYFTRYDTKPRGENLLPYYTSASQLVLSVATDRTLFRGSNIPSCRIITASEDGTRHKTVLTTCRLDTEYVTRSRNLMHCHNEARRKELVARGSLACAALLAELPPTEHPLESFTVDVAFHSPTQMLFTVTGVFYEVHPLHPNDPYRTSAASNANDVRKVLRCFSRTMILVAPGGHVLQDDLLISCPSEALCKKYIKSMASKATTQPTNPTPPTDTTVPSVSSSTPADASTQAILITELKQRSGMNEAFSRQCLEEYQWNFEAAFGAFEMLRNAGKLPPEAFV</sequence>
<dbReference type="PROSITE" id="PS51450">
    <property type="entry name" value="LRR"/>
    <property type="match status" value="1"/>
</dbReference>